<proteinExistence type="predicted"/>
<accession>A0A9Q1GER8</accession>
<evidence type="ECO:0000256" key="1">
    <source>
        <dbReference type="SAM" id="MobiDB-lite"/>
    </source>
</evidence>
<name>A0A9Q1GER8_SYNKA</name>
<comment type="caution">
    <text evidence="2">The sequence shown here is derived from an EMBL/GenBank/DDBJ whole genome shotgun (WGS) entry which is preliminary data.</text>
</comment>
<dbReference type="AlphaFoldDB" id="A0A9Q1GER8"/>
<protein>
    <submittedName>
        <fullName evidence="2">Uncharacterized protein</fullName>
    </submittedName>
</protein>
<dbReference type="Proteomes" id="UP001152622">
    <property type="component" value="Chromosome 1"/>
</dbReference>
<evidence type="ECO:0000313" key="3">
    <source>
        <dbReference type="Proteomes" id="UP001152622"/>
    </source>
</evidence>
<sequence>MFIQQDSHSASLTITPQKAYDVQPTQGAPGAPNAPCLSAPQSSANSTWGEREQMAVLFVLLQPCVPLMKVGSDTTCRQGNQSVSGCRLISLPVSLPVAGVWLLEQLREGAAYRVCLLFSRWFCAERVSFLIWNACMSLCYCCASVQAHVCACAFVCQRPYACVMVVDRPDLFKDSAAAVKQKSVHLSVSAVLFFLGCRSSNRLQEKPKW</sequence>
<keyword evidence="3" id="KW-1185">Reference proteome</keyword>
<organism evidence="2 3">
    <name type="scientific">Synaphobranchus kaupii</name>
    <name type="common">Kaup's arrowtooth eel</name>
    <dbReference type="NCBI Taxonomy" id="118154"/>
    <lineage>
        <taxon>Eukaryota</taxon>
        <taxon>Metazoa</taxon>
        <taxon>Chordata</taxon>
        <taxon>Craniata</taxon>
        <taxon>Vertebrata</taxon>
        <taxon>Euteleostomi</taxon>
        <taxon>Actinopterygii</taxon>
        <taxon>Neopterygii</taxon>
        <taxon>Teleostei</taxon>
        <taxon>Anguilliformes</taxon>
        <taxon>Synaphobranchidae</taxon>
        <taxon>Synaphobranchus</taxon>
    </lineage>
</organism>
<feature type="region of interest" description="Disordered" evidence="1">
    <location>
        <begin position="21"/>
        <end position="44"/>
    </location>
</feature>
<dbReference type="EMBL" id="JAINUF010000001">
    <property type="protein sequence ID" value="KAJ8382805.1"/>
    <property type="molecule type" value="Genomic_DNA"/>
</dbReference>
<evidence type="ECO:0000313" key="2">
    <source>
        <dbReference type="EMBL" id="KAJ8382805.1"/>
    </source>
</evidence>
<reference evidence="2" key="1">
    <citation type="journal article" date="2023" name="Science">
        <title>Genome structures resolve the early diversification of teleost fishes.</title>
        <authorList>
            <person name="Parey E."/>
            <person name="Louis A."/>
            <person name="Montfort J."/>
            <person name="Bouchez O."/>
            <person name="Roques C."/>
            <person name="Iampietro C."/>
            <person name="Lluch J."/>
            <person name="Castinel A."/>
            <person name="Donnadieu C."/>
            <person name="Desvignes T."/>
            <person name="Floi Bucao C."/>
            <person name="Jouanno E."/>
            <person name="Wen M."/>
            <person name="Mejri S."/>
            <person name="Dirks R."/>
            <person name="Jansen H."/>
            <person name="Henkel C."/>
            <person name="Chen W.J."/>
            <person name="Zahm M."/>
            <person name="Cabau C."/>
            <person name="Klopp C."/>
            <person name="Thompson A.W."/>
            <person name="Robinson-Rechavi M."/>
            <person name="Braasch I."/>
            <person name="Lecointre G."/>
            <person name="Bobe J."/>
            <person name="Postlethwait J.H."/>
            <person name="Berthelot C."/>
            <person name="Roest Crollius H."/>
            <person name="Guiguen Y."/>
        </authorList>
    </citation>
    <scope>NUCLEOTIDE SEQUENCE</scope>
    <source>
        <strain evidence="2">WJC10195</strain>
    </source>
</reference>
<gene>
    <name evidence="2" type="ORF">SKAU_G00035830</name>
</gene>